<dbReference type="OrthoDB" id="545169at2759"/>
<feature type="transmembrane region" description="Helical" evidence="1">
    <location>
        <begin position="20"/>
        <end position="40"/>
    </location>
</feature>
<dbReference type="Pfam" id="PF09995">
    <property type="entry name" value="MPAB_Lcp_cat"/>
    <property type="match status" value="1"/>
</dbReference>
<dbReference type="AlphaFoldDB" id="A0A2B7XR15"/>
<evidence type="ECO:0000256" key="1">
    <source>
        <dbReference type="SAM" id="Phobius"/>
    </source>
</evidence>
<dbReference type="PANTHER" id="PTHR36124">
    <property type="match status" value="1"/>
</dbReference>
<keyword evidence="4" id="KW-1185">Reference proteome</keyword>
<keyword evidence="1" id="KW-0472">Membrane</keyword>
<name>A0A2B7XR15_POLH7</name>
<evidence type="ECO:0000313" key="3">
    <source>
        <dbReference type="EMBL" id="PGH11082.1"/>
    </source>
</evidence>
<organism evidence="3 4">
    <name type="scientific">Polytolypa hystricis (strain UAMH7299)</name>
    <dbReference type="NCBI Taxonomy" id="1447883"/>
    <lineage>
        <taxon>Eukaryota</taxon>
        <taxon>Fungi</taxon>
        <taxon>Dikarya</taxon>
        <taxon>Ascomycota</taxon>
        <taxon>Pezizomycotina</taxon>
        <taxon>Eurotiomycetes</taxon>
        <taxon>Eurotiomycetidae</taxon>
        <taxon>Onygenales</taxon>
        <taxon>Onygenales incertae sedis</taxon>
        <taxon>Polytolypa</taxon>
    </lineage>
</organism>
<proteinExistence type="predicted"/>
<keyword evidence="1" id="KW-0812">Transmembrane</keyword>
<comment type="caution">
    <text evidence="3">The sequence shown here is derived from an EMBL/GenBank/DDBJ whole genome shotgun (WGS) entry which is preliminary data.</text>
</comment>
<feature type="domain" description="ER-bound oxygenase mpaB/mpaB'/Rubber oxygenase catalytic" evidence="2">
    <location>
        <begin position="116"/>
        <end position="292"/>
    </location>
</feature>
<accession>A0A2B7XR15</accession>
<dbReference type="Proteomes" id="UP000224634">
    <property type="component" value="Unassembled WGS sequence"/>
</dbReference>
<sequence>MDVDTLLSAAKGAMSSIQQLPTSGIVVLCVPGYMVLVSLLRYRRRDQIQAEFNYPDRESYARMTDDDAFKIIKKISQFEFPFTYLKALQFALFRTYGIPTISSLLVKTAQFSTRENSMKRYADTGVLIAEFVGNPPSSARTHEAIARMNYLHNGYRMSGKILDDDMLYTLSLFAVEPVRWTKEYEWREFTDMEKCALGTFWKSIGDAMEISYEKLPSGKKGFKDGLQWLEEITEWSLAYETKAMVPDITNKETADQTVRVLLWDIPRLMRPLARNMVLFAMDERLRTAMMYPAVGKIYSFIFSSIFSIRKFLLRHFFLPRPFFMPYSRIDKEPSAEARHFISVWEGAPFYVKPTFLRRWGPGAWITWILGNPLPGDEGDAFYPQGYRIGDVGPKKFEGKGQEQVRLARERFEKERKGGCPFAVLN</sequence>
<dbReference type="InterPro" id="IPR018713">
    <property type="entry name" value="MPAB/Lcp_cat_dom"/>
</dbReference>
<dbReference type="InterPro" id="IPR046366">
    <property type="entry name" value="MPAB"/>
</dbReference>
<protein>
    <recommendedName>
        <fullName evidence="2">ER-bound oxygenase mpaB/mpaB'/Rubber oxygenase catalytic domain-containing protein</fullName>
    </recommendedName>
</protein>
<dbReference type="STRING" id="1447883.A0A2B7XR15"/>
<keyword evidence="1" id="KW-1133">Transmembrane helix</keyword>
<dbReference type="PANTHER" id="PTHR36124:SF1">
    <property type="entry name" value="ER-BOUND OXYGENASE MPAB_MPAB'_RUBBER OXYGENASE CATALYTIC DOMAIN-CONTAINING PROTEIN"/>
    <property type="match status" value="1"/>
</dbReference>
<dbReference type="GO" id="GO:0016491">
    <property type="term" value="F:oxidoreductase activity"/>
    <property type="evidence" value="ECO:0007669"/>
    <property type="project" value="InterPro"/>
</dbReference>
<evidence type="ECO:0000313" key="4">
    <source>
        <dbReference type="Proteomes" id="UP000224634"/>
    </source>
</evidence>
<gene>
    <name evidence="3" type="ORF">AJ80_07270</name>
</gene>
<dbReference type="EMBL" id="PDNA01000137">
    <property type="protein sequence ID" value="PGH11082.1"/>
    <property type="molecule type" value="Genomic_DNA"/>
</dbReference>
<reference evidence="3 4" key="1">
    <citation type="submission" date="2017-10" db="EMBL/GenBank/DDBJ databases">
        <title>Comparative genomics in systemic dimorphic fungi from Ajellomycetaceae.</title>
        <authorList>
            <person name="Munoz J.F."/>
            <person name="Mcewen J.G."/>
            <person name="Clay O.K."/>
            <person name="Cuomo C.A."/>
        </authorList>
    </citation>
    <scope>NUCLEOTIDE SEQUENCE [LARGE SCALE GENOMIC DNA]</scope>
    <source>
        <strain evidence="3 4">UAMH7299</strain>
    </source>
</reference>
<evidence type="ECO:0000259" key="2">
    <source>
        <dbReference type="Pfam" id="PF09995"/>
    </source>
</evidence>